<dbReference type="SUPFAM" id="SSF48726">
    <property type="entry name" value="Immunoglobulin"/>
    <property type="match status" value="1"/>
</dbReference>
<dbReference type="SMART" id="SM00409">
    <property type="entry name" value="IG"/>
    <property type="match status" value="1"/>
</dbReference>
<evidence type="ECO:0000256" key="1">
    <source>
        <dbReference type="ARBA" id="ARBA00004251"/>
    </source>
</evidence>
<dbReference type="Gene3D" id="2.60.40.10">
    <property type="entry name" value="Immunoglobulins"/>
    <property type="match status" value="1"/>
</dbReference>
<keyword evidence="2" id="KW-1003">Cell membrane</keyword>
<dbReference type="PANTHER" id="PTHR47009:SF1">
    <property type="entry name" value="HEPATITIS A VIRUS CELLULAR RECEPTOR 1"/>
    <property type="match status" value="1"/>
</dbReference>
<dbReference type="InterPro" id="IPR003599">
    <property type="entry name" value="Ig_sub"/>
</dbReference>
<keyword evidence="6 12" id="KW-0472">Membrane</keyword>
<dbReference type="GO" id="GO:0033005">
    <property type="term" value="P:positive regulation of mast cell activation"/>
    <property type="evidence" value="ECO:0007669"/>
    <property type="project" value="TreeGrafter"/>
</dbReference>
<dbReference type="InterPro" id="IPR013106">
    <property type="entry name" value="Ig_V-set"/>
</dbReference>
<name>A0A2Y9DBR0_TRIMA</name>
<dbReference type="GO" id="GO:0001618">
    <property type="term" value="F:virus receptor activity"/>
    <property type="evidence" value="ECO:0007669"/>
    <property type="project" value="TreeGrafter"/>
</dbReference>
<evidence type="ECO:0000256" key="11">
    <source>
        <dbReference type="SAM" id="MobiDB-lite"/>
    </source>
</evidence>
<dbReference type="PROSITE" id="PS50835">
    <property type="entry name" value="IG_LIKE"/>
    <property type="match status" value="1"/>
</dbReference>
<dbReference type="GeneID" id="101341971"/>
<keyword evidence="5 12" id="KW-1133">Transmembrane helix</keyword>
<evidence type="ECO:0000256" key="4">
    <source>
        <dbReference type="ARBA" id="ARBA00022729"/>
    </source>
</evidence>
<proteinExistence type="inferred from homology"/>
<dbReference type="InterPro" id="IPR013783">
    <property type="entry name" value="Ig-like_fold"/>
</dbReference>
<evidence type="ECO:0000256" key="12">
    <source>
        <dbReference type="SAM" id="Phobius"/>
    </source>
</evidence>
<evidence type="ECO:0000313" key="16">
    <source>
        <dbReference type="RefSeq" id="XP_004371375.1"/>
    </source>
</evidence>
<evidence type="ECO:0000256" key="2">
    <source>
        <dbReference type="ARBA" id="ARBA00022475"/>
    </source>
</evidence>
<keyword evidence="7" id="KW-1015">Disulfide bond</keyword>
<organism evidence="15 16">
    <name type="scientific">Trichechus manatus latirostris</name>
    <name type="common">Florida manatee</name>
    <dbReference type="NCBI Taxonomy" id="127582"/>
    <lineage>
        <taxon>Eukaryota</taxon>
        <taxon>Metazoa</taxon>
        <taxon>Chordata</taxon>
        <taxon>Craniata</taxon>
        <taxon>Vertebrata</taxon>
        <taxon>Euteleostomi</taxon>
        <taxon>Mammalia</taxon>
        <taxon>Eutheria</taxon>
        <taxon>Afrotheria</taxon>
        <taxon>Sirenia</taxon>
        <taxon>Trichechidae</taxon>
        <taxon>Trichechus</taxon>
    </lineage>
</organism>
<dbReference type="InterPro" id="IPR036179">
    <property type="entry name" value="Ig-like_dom_sf"/>
</dbReference>
<evidence type="ECO:0000313" key="15">
    <source>
        <dbReference type="Proteomes" id="UP000248480"/>
    </source>
</evidence>
<dbReference type="InterPro" id="IPR007110">
    <property type="entry name" value="Ig-like_dom"/>
</dbReference>
<feature type="domain" description="Ig-like" evidence="14">
    <location>
        <begin position="3"/>
        <end position="123"/>
    </location>
</feature>
<dbReference type="FunCoup" id="A0A2Y9DBR0">
    <property type="interactions" value="59"/>
</dbReference>
<keyword evidence="15" id="KW-1185">Reference proteome</keyword>
<evidence type="ECO:0000256" key="3">
    <source>
        <dbReference type="ARBA" id="ARBA00022692"/>
    </source>
</evidence>
<keyword evidence="16" id="KW-0675">Receptor</keyword>
<protein>
    <submittedName>
        <fullName evidence="16">Hepatitis A virus cellular receptor 1 isoform X1</fullName>
    </submittedName>
</protein>
<dbReference type="GO" id="GO:0009986">
    <property type="term" value="C:cell surface"/>
    <property type="evidence" value="ECO:0007669"/>
    <property type="project" value="TreeGrafter"/>
</dbReference>
<dbReference type="KEGG" id="tmu:101341971"/>
<evidence type="ECO:0000256" key="8">
    <source>
        <dbReference type="ARBA" id="ARBA00023180"/>
    </source>
</evidence>
<feature type="region of interest" description="Disordered" evidence="11">
    <location>
        <begin position="131"/>
        <end position="205"/>
    </location>
</feature>
<dbReference type="Proteomes" id="UP000248480">
    <property type="component" value="Unplaced"/>
</dbReference>
<dbReference type="RefSeq" id="XP_004371375.1">
    <property type="nucleotide sequence ID" value="XM_004371318.2"/>
</dbReference>
<dbReference type="GO" id="GO:0005886">
    <property type="term" value="C:plasma membrane"/>
    <property type="evidence" value="ECO:0007669"/>
    <property type="project" value="UniProtKB-SubCell"/>
</dbReference>
<feature type="compositionally biased region" description="Polar residues" evidence="11">
    <location>
        <begin position="166"/>
        <end position="205"/>
    </location>
</feature>
<evidence type="ECO:0000256" key="7">
    <source>
        <dbReference type="ARBA" id="ARBA00023157"/>
    </source>
</evidence>
<gene>
    <name evidence="16" type="primary">HAVCR1</name>
</gene>
<dbReference type="Pfam" id="PF07686">
    <property type="entry name" value="V-set"/>
    <property type="match status" value="1"/>
</dbReference>
<evidence type="ECO:0000256" key="10">
    <source>
        <dbReference type="ARBA" id="ARBA00038203"/>
    </source>
</evidence>
<evidence type="ECO:0000256" key="13">
    <source>
        <dbReference type="SAM" id="SignalP"/>
    </source>
</evidence>
<evidence type="ECO:0000256" key="9">
    <source>
        <dbReference type="ARBA" id="ARBA00023319"/>
    </source>
</evidence>
<dbReference type="GO" id="GO:0001786">
    <property type="term" value="F:phosphatidylserine binding"/>
    <property type="evidence" value="ECO:0007669"/>
    <property type="project" value="TreeGrafter"/>
</dbReference>
<dbReference type="AlphaFoldDB" id="A0A2Y9DBR0"/>
<keyword evidence="3 12" id="KW-0812">Transmembrane</keyword>
<keyword evidence="8" id="KW-0325">Glycoprotein</keyword>
<accession>A0A2Y9DBR0</accession>
<dbReference type="OrthoDB" id="8447307at2759"/>
<feature type="compositionally biased region" description="Low complexity" evidence="11">
    <location>
        <begin position="132"/>
        <end position="150"/>
    </location>
</feature>
<dbReference type="InParanoid" id="A0A2Y9DBR0"/>
<evidence type="ECO:0000256" key="6">
    <source>
        <dbReference type="ARBA" id="ARBA00023136"/>
    </source>
</evidence>
<feature type="signal peptide" evidence="13">
    <location>
        <begin position="1"/>
        <end position="17"/>
    </location>
</feature>
<sequence>MHPQVVISSLMLLLTDAVVSYPQVNGVVGQPVTLPCTYSGALTSVCWGQGACPTFYCENTIVQTDTSGSHVTFQKHRRYKLKGSLLARNVSLTIENAVEADSGLYCCRVEHKGWFNDQKLTVSLKIKAAQDTSVPTSPSVSTSAPPTSTPEQNHKPVVTSPLPTQPAETQPKATQETKTQSTSTPWHSYPTDGNGTVTPSSDGLRYNNQTEVPLAQKTQMTTAKKIYIGIGIFAAVLLSILVVLIIKRCLYTRNKLQQLRAVSFNSPQIGALQSAAEEGVRAEDNVYIIEEDVYVMY</sequence>
<comment type="similarity">
    <text evidence="10">Belongs to the immunoglobulin superfamily. TIM family.</text>
</comment>
<keyword evidence="9" id="KW-0393">Immunoglobulin domain</keyword>
<feature type="transmembrane region" description="Helical" evidence="12">
    <location>
        <begin position="226"/>
        <end position="246"/>
    </location>
</feature>
<feature type="chain" id="PRO_5016176419" evidence="13">
    <location>
        <begin position="18"/>
        <end position="297"/>
    </location>
</feature>
<dbReference type="FunFam" id="2.60.40.10:FF:000774">
    <property type="entry name" value="Hepatitis A virus cellular receptor 1"/>
    <property type="match status" value="1"/>
</dbReference>
<dbReference type="PANTHER" id="PTHR47009">
    <property type="entry name" value="HEPATITIS A VIRUS CELLULAR RECEPTOR 1 HOMOLOG"/>
    <property type="match status" value="1"/>
</dbReference>
<reference evidence="16" key="1">
    <citation type="submission" date="2025-08" db="UniProtKB">
        <authorList>
            <consortium name="RefSeq"/>
        </authorList>
    </citation>
    <scope>IDENTIFICATION</scope>
</reference>
<evidence type="ECO:0000256" key="5">
    <source>
        <dbReference type="ARBA" id="ARBA00022989"/>
    </source>
</evidence>
<dbReference type="InterPro" id="IPR052331">
    <property type="entry name" value="TIM_domain-containing_protein"/>
</dbReference>
<evidence type="ECO:0000259" key="14">
    <source>
        <dbReference type="PROSITE" id="PS50835"/>
    </source>
</evidence>
<keyword evidence="4 13" id="KW-0732">Signal</keyword>
<dbReference type="CTD" id="26762"/>
<dbReference type="STRING" id="127582.A0A2Y9DBR0"/>
<dbReference type="GO" id="GO:0006911">
    <property type="term" value="P:phagocytosis, engulfment"/>
    <property type="evidence" value="ECO:0007669"/>
    <property type="project" value="TreeGrafter"/>
</dbReference>
<comment type="subcellular location">
    <subcellularLocation>
        <location evidence="1">Cell membrane</location>
        <topology evidence="1">Single-pass type I membrane protein</topology>
    </subcellularLocation>
</comment>